<evidence type="ECO:0000313" key="1">
    <source>
        <dbReference type="EMBL" id="KKK47361.1"/>
    </source>
</evidence>
<name>A0A0F8YH82_9ZZZZ</name>
<protein>
    <submittedName>
        <fullName evidence="1">Uncharacterized protein</fullName>
    </submittedName>
</protein>
<dbReference type="AlphaFoldDB" id="A0A0F8YH82"/>
<dbReference type="EMBL" id="LAZR01069616">
    <property type="protein sequence ID" value="KKK47361.1"/>
    <property type="molecule type" value="Genomic_DNA"/>
</dbReference>
<comment type="caution">
    <text evidence="1">The sequence shown here is derived from an EMBL/GenBank/DDBJ whole genome shotgun (WGS) entry which is preliminary data.</text>
</comment>
<accession>A0A0F8YH82</accession>
<organism evidence="1">
    <name type="scientific">marine sediment metagenome</name>
    <dbReference type="NCBI Taxonomy" id="412755"/>
    <lineage>
        <taxon>unclassified sequences</taxon>
        <taxon>metagenomes</taxon>
        <taxon>ecological metagenomes</taxon>
    </lineage>
</organism>
<gene>
    <name evidence="1" type="ORF">LCGC14_3155980</name>
</gene>
<reference evidence="1" key="1">
    <citation type="journal article" date="2015" name="Nature">
        <title>Complex archaea that bridge the gap between prokaryotes and eukaryotes.</title>
        <authorList>
            <person name="Spang A."/>
            <person name="Saw J.H."/>
            <person name="Jorgensen S.L."/>
            <person name="Zaremba-Niedzwiedzka K."/>
            <person name="Martijn J."/>
            <person name="Lind A.E."/>
            <person name="van Eijk R."/>
            <person name="Schleper C."/>
            <person name="Guy L."/>
            <person name="Ettema T.J."/>
        </authorList>
    </citation>
    <scope>NUCLEOTIDE SEQUENCE</scope>
</reference>
<proteinExistence type="predicted"/>
<sequence>MKLFVFKVHENSLYYDGMILVAAETSVEARQHILLVTLGTVWPPEPGHIHNNCRCYEPLLGEDAVVKLVRSDHVEDLHHCEWYLERVYDLADNRSGTEGVKSVSYAHHDG</sequence>